<feature type="region of interest" description="Disordered" evidence="1">
    <location>
        <begin position="456"/>
        <end position="498"/>
    </location>
</feature>
<organism evidence="2 3">
    <name type="scientific">Orbilia javanica</name>
    <dbReference type="NCBI Taxonomy" id="47235"/>
    <lineage>
        <taxon>Eukaryota</taxon>
        <taxon>Fungi</taxon>
        <taxon>Dikarya</taxon>
        <taxon>Ascomycota</taxon>
        <taxon>Pezizomycotina</taxon>
        <taxon>Orbiliomycetes</taxon>
        <taxon>Orbiliales</taxon>
        <taxon>Orbiliaceae</taxon>
        <taxon>Orbilia</taxon>
    </lineage>
</organism>
<evidence type="ECO:0000313" key="3">
    <source>
        <dbReference type="Proteomes" id="UP001313282"/>
    </source>
</evidence>
<gene>
    <name evidence="2" type="ORF">TWF718_002117</name>
</gene>
<comment type="caution">
    <text evidence="2">The sequence shown here is derived from an EMBL/GenBank/DDBJ whole genome shotgun (WGS) entry which is preliminary data.</text>
</comment>
<evidence type="ECO:0000256" key="1">
    <source>
        <dbReference type="SAM" id="MobiDB-lite"/>
    </source>
</evidence>
<feature type="compositionally biased region" description="Basic and acidic residues" evidence="1">
    <location>
        <begin position="238"/>
        <end position="269"/>
    </location>
</feature>
<feature type="region of interest" description="Disordered" evidence="1">
    <location>
        <begin position="289"/>
        <end position="310"/>
    </location>
</feature>
<reference evidence="2 3" key="1">
    <citation type="submission" date="2019-10" db="EMBL/GenBank/DDBJ databases">
        <authorList>
            <person name="Palmer J.M."/>
        </authorList>
    </citation>
    <scope>NUCLEOTIDE SEQUENCE [LARGE SCALE GENOMIC DNA]</scope>
    <source>
        <strain evidence="2 3">TWF718</strain>
    </source>
</reference>
<proteinExistence type="predicted"/>
<dbReference type="Proteomes" id="UP001313282">
    <property type="component" value="Unassembled WGS sequence"/>
</dbReference>
<feature type="region of interest" description="Disordered" evidence="1">
    <location>
        <begin position="224"/>
        <end position="277"/>
    </location>
</feature>
<feature type="compositionally biased region" description="Polar residues" evidence="1">
    <location>
        <begin position="227"/>
        <end position="237"/>
    </location>
</feature>
<keyword evidence="3" id="KW-1185">Reference proteome</keyword>
<feature type="compositionally biased region" description="Polar residues" evidence="1">
    <location>
        <begin position="456"/>
        <end position="479"/>
    </location>
</feature>
<name>A0AAN8MM11_9PEZI</name>
<dbReference type="EMBL" id="JAVHNR010000010">
    <property type="protein sequence ID" value="KAK6331568.1"/>
    <property type="molecule type" value="Genomic_DNA"/>
</dbReference>
<accession>A0AAN8MM11</accession>
<sequence>MMLNRETIKEITKAVLLLSTLIAPTFAWYMQQATTQNLPNYLDGRKTGIEPAYLSQSSDEPLTFDSCITINWGNLNDNTKINYFSLSRDLPPWDNSKTREENLINVVRGIIFFEGANCEPLTSRIIFRLDDNYKPGSYLFLTSQPVQPPLRLGSWRPIWLYGQGGYSDSLSQIEVGGFKLLPPPRDLARLVQQHFPLIHQQLQEQQQQEPVLNQQQQQPGVIPILPNTRQQTGNQENRIQRNNDPRERLTFDEIIRDQPEGERDEESPSHARLRRLTDQVENLQRVLDNMQAERRNNNNNREPTQNNFEEEKQDYVEQPIRSNDLMMSPASNPSWHYSPGPSQGDISNFFGINSGNQEGYADENFGTLQRSASGTQYFTGNFLNPSREGTFSFLREDNASENQRDIVQEEQAPPVQEEQIENNQQTLIELNPQRAEGENNPAVRDHIIEEPAQIQDTGLQEQSQENTQQGNLPTVNNRPVSEDQIEMPPPTRPSRHQSQTQYLSDVSLALENNRLRYAQGVNSKFTPYFNTLTNILATTGQEIQEALIVMARDPNTGKTDEYLAAIEQLLNLRKEYMIMNEDKFLEAARNVGAKLRADNAIVLNSHNRNVNQQAVERRYGSLNGGIKREDV</sequence>
<evidence type="ECO:0000313" key="2">
    <source>
        <dbReference type="EMBL" id="KAK6331568.1"/>
    </source>
</evidence>
<dbReference type="AlphaFoldDB" id="A0AAN8MM11"/>
<protein>
    <submittedName>
        <fullName evidence="2">Uncharacterized protein</fullName>
    </submittedName>
</protein>